<feature type="compositionally biased region" description="Low complexity" evidence="1">
    <location>
        <begin position="661"/>
        <end position="674"/>
    </location>
</feature>
<feature type="compositionally biased region" description="Basic and acidic residues" evidence="1">
    <location>
        <begin position="465"/>
        <end position="481"/>
    </location>
</feature>
<proteinExistence type="predicted"/>
<dbReference type="EMBL" id="AWNI01000008">
    <property type="protein sequence ID" value="ETS63308.1"/>
    <property type="molecule type" value="Genomic_DNA"/>
</dbReference>
<keyword evidence="3" id="KW-1185">Reference proteome</keyword>
<feature type="region of interest" description="Disordered" evidence="1">
    <location>
        <begin position="306"/>
        <end position="327"/>
    </location>
</feature>
<feature type="compositionally biased region" description="Polar residues" evidence="1">
    <location>
        <begin position="675"/>
        <end position="684"/>
    </location>
</feature>
<evidence type="ECO:0000313" key="3">
    <source>
        <dbReference type="Proteomes" id="UP000019462"/>
    </source>
</evidence>
<dbReference type="Proteomes" id="UP000019462">
    <property type="component" value="Unassembled WGS sequence"/>
</dbReference>
<name>W3VNT6_MOEAP</name>
<feature type="compositionally biased region" description="Polar residues" evidence="1">
    <location>
        <begin position="1"/>
        <end position="14"/>
    </location>
</feature>
<dbReference type="HOGENOM" id="CLU_393361_0_0_1"/>
<evidence type="ECO:0000313" key="2">
    <source>
        <dbReference type="EMBL" id="ETS63308.1"/>
    </source>
</evidence>
<accession>W3VNT6</accession>
<comment type="caution">
    <text evidence="2">The sequence shown here is derived from an EMBL/GenBank/DDBJ whole genome shotgun (WGS) entry which is preliminary data.</text>
</comment>
<evidence type="ECO:0000256" key="1">
    <source>
        <dbReference type="SAM" id="MobiDB-lite"/>
    </source>
</evidence>
<feature type="region of interest" description="Disordered" evidence="1">
    <location>
        <begin position="1"/>
        <end position="22"/>
    </location>
</feature>
<sequence>MSSTSCVSPTSNTLPRRPSPHLLVSEPRTTLFDAASSFQTLIEAQACISSTHSASSELLSIAESRFPPSTLPISTLTNIVHASSTSGSATPSTASSSKSSFSSASSLSTSTSAMGDAAAATAPGLDLLGILAEEVDWDPQQRGSPGSAQLALVGHTLQSHHEAKQKSWATHILGSLGLVEPDSARKRSFSSLTAPFPAELREASVKAHIPALLAEPDAKPARPCAAAKPTSADPLNTMVLTKRTALFYEKLYDRLCPGIVPRAYIYPKLGRRSHDQDPTFAGLALSISLLGMLGLTLPRPAATEDGQRPFAMPAIPRDKHSKSKGKRETVEEAARIIEAVLALRLSAPGGGAGFGQSPTLETVLTSFFLSVALYSLDDAADDDEWPSLCAWRDASFFRFCEAITLVKILGFDQLAQSDPGEQTSDEASVVLLLARAERWWAEQRPEYLCQLEVGPRAAPARKRSRSEAREEAAPVKRNKQETLAEPLAEPLSLLIPLGFAGVRKALLQKFALSMDCWTGRCRRGRECRLASHVAVRIHDALGTLENVRRRQDSDDPILVDLARQALRAQLWIACLNHGLVDPRAEAPLRPDQPLHVALDTLDLLEDLHHLLRLQRSTSAVADAVREALHTVRECVALLPTGKFATHPFAFEQIQAGDEGDSPQPDSPSSDDGQPASNSTTITRAAQSVMDNLDRFLQRQVT</sequence>
<dbReference type="AlphaFoldDB" id="W3VNT6"/>
<organism evidence="2 3">
    <name type="scientific">Moesziomyces aphidis</name>
    <name type="common">Pseudozyma aphidis</name>
    <dbReference type="NCBI Taxonomy" id="84754"/>
    <lineage>
        <taxon>Eukaryota</taxon>
        <taxon>Fungi</taxon>
        <taxon>Dikarya</taxon>
        <taxon>Basidiomycota</taxon>
        <taxon>Ustilaginomycotina</taxon>
        <taxon>Ustilaginomycetes</taxon>
        <taxon>Ustilaginales</taxon>
        <taxon>Ustilaginaceae</taxon>
        <taxon>Moesziomyces</taxon>
    </lineage>
</organism>
<feature type="region of interest" description="Disordered" evidence="1">
    <location>
        <begin position="655"/>
        <end position="684"/>
    </location>
</feature>
<reference evidence="2 3" key="1">
    <citation type="journal article" date="2014" name="Genome Announc.">
        <title>Genome sequence of the basidiomycetous fungus Pseudozyma aphidis DSM70725, an efficient producer of biosurfactant mannosylerythritol lipids.</title>
        <authorList>
            <person name="Lorenz S."/>
            <person name="Guenther M."/>
            <person name="Grumaz C."/>
            <person name="Rupp S."/>
            <person name="Zibek S."/>
            <person name="Sohn K."/>
        </authorList>
    </citation>
    <scope>NUCLEOTIDE SEQUENCE [LARGE SCALE GENOMIC DNA]</scope>
    <source>
        <strain evidence="3">ATCC 32657 / CBS 517.83 / DSM 70725 / JCM 10318 / NBRC 10182 / NRRL Y-7954 / St-0401</strain>
    </source>
</reference>
<gene>
    <name evidence="2" type="ORF">PaG_01585</name>
</gene>
<dbReference type="OrthoDB" id="271595at2759"/>
<protein>
    <submittedName>
        <fullName evidence="2">Uncharacterized protein</fullName>
    </submittedName>
</protein>
<feature type="region of interest" description="Disordered" evidence="1">
    <location>
        <begin position="460"/>
        <end position="481"/>
    </location>
</feature>